<keyword evidence="10" id="KW-0443">Lipid metabolism</keyword>
<sequence length="327" mass="38876">MDMSKQELNEMVKPIMSPTRREWTNIDKTIACLLFFLHALCIFAPFHFTWSAFWVAVVLYSITGLFGITISYHRNLSHKSFKLPKWLEYLFSYCGVQAFQGDPIDWVSTHRCHHQFVDTDNDPHDSNQGFWFSHITWVLDSYNLTKKVCGKYFNESKETKKYLFKETKKYLFALVTKHERPDNVKDLEKQIFYTFIHKTYLLHPIALAVLLYMVGGLPFVLWGMCVRIVMSYHAIFMVNSVCHKWGKKQWNTTDLSRNNWWVSLLTFGEGWHNNHHAFEYSARYGLEWWQLDFAWYVIMFLKAIGVATDVKLPTQSHKQRMKLEHIN</sequence>
<evidence type="ECO:0000256" key="12">
    <source>
        <dbReference type="ARBA" id="ARBA00023160"/>
    </source>
</evidence>
<keyword evidence="5 13" id="KW-0812">Transmembrane</keyword>
<evidence type="ECO:0000313" key="16">
    <source>
        <dbReference type="Proteomes" id="UP001652600"/>
    </source>
</evidence>
<keyword evidence="4 13" id="KW-0444">Lipid biosynthesis</keyword>
<evidence type="ECO:0000256" key="2">
    <source>
        <dbReference type="ARBA" id="ARBA00005189"/>
    </source>
</evidence>
<reference evidence="17" key="1">
    <citation type="submission" date="2025-08" db="UniProtKB">
        <authorList>
            <consortium name="RefSeq"/>
        </authorList>
    </citation>
    <scope>IDENTIFICATION</scope>
    <source>
        <tissue evidence="17">Stem</tissue>
    </source>
</reference>
<feature type="domain" description="Fatty acid desaturase" evidence="15">
    <location>
        <begin position="50"/>
        <end position="297"/>
    </location>
</feature>
<dbReference type="GO" id="GO:0005789">
    <property type="term" value="C:endoplasmic reticulum membrane"/>
    <property type="evidence" value="ECO:0007669"/>
    <property type="project" value="TreeGrafter"/>
</dbReference>
<comment type="subcellular location">
    <subcellularLocation>
        <location evidence="1">Membrane</location>
        <topology evidence="1">Multi-pass membrane protein</topology>
    </subcellularLocation>
</comment>
<dbReference type="PANTHER" id="PTHR11351:SF31">
    <property type="entry name" value="DESATURASE 1, ISOFORM A-RELATED"/>
    <property type="match status" value="1"/>
</dbReference>
<dbReference type="eggNOG" id="KOG1600">
    <property type="taxonomic scope" value="Eukaryota"/>
</dbReference>
<dbReference type="InterPro" id="IPR005804">
    <property type="entry name" value="FA_desaturase_dom"/>
</dbReference>
<keyword evidence="12 13" id="KW-0275">Fatty acid biosynthesis</keyword>
<keyword evidence="11 14" id="KW-0472">Membrane</keyword>
<dbReference type="GO" id="GO:0042761">
    <property type="term" value="P:very long-chain fatty acid biosynthetic process"/>
    <property type="evidence" value="ECO:0007669"/>
    <property type="project" value="TreeGrafter"/>
</dbReference>
<keyword evidence="8 13" id="KW-0560">Oxidoreductase</keyword>
<dbReference type="InParanoid" id="A0A1S3BZB5"/>
<dbReference type="KEGG" id="cmo:103494691"/>
<dbReference type="RefSeq" id="XP_008454216.2">
    <property type="nucleotide sequence ID" value="XM_008455994.3"/>
</dbReference>
<feature type="transmembrane region" description="Helical" evidence="14">
    <location>
        <begin position="205"/>
        <end position="230"/>
    </location>
</feature>
<evidence type="ECO:0000256" key="1">
    <source>
        <dbReference type="ARBA" id="ARBA00004141"/>
    </source>
</evidence>
<evidence type="ECO:0000256" key="13">
    <source>
        <dbReference type="RuleBase" id="RU000581"/>
    </source>
</evidence>
<evidence type="ECO:0000256" key="8">
    <source>
        <dbReference type="ARBA" id="ARBA00023002"/>
    </source>
</evidence>
<dbReference type="GeneID" id="103494691"/>
<evidence type="ECO:0000256" key="7">
    <source>
        <dbReference type="ARBA" id="ARBA00022989"/>
    </source>
</evidence>
<evidence type="ECO:0000256" key="5">
    <source>
        <dbReference type="ARBA" id="ARBA00022692"/>
    </source>
</evidence>
<dbReference type="CDD" id="cd03505">
    <property type="entry name" value="Delta9-FADS-like"/>
    <property type="match status" value="1"/>
</dbReference>
<comment type="pathway">
    <text evidence="2">Lipid metabolism.</text>
</comment>
<evidence type="ECO:0000256" key="11">
    <source>
        <dbReference type="ARBA" id="ARBA00023136"/>
    </source>
</evidence>
<evidence type="ECO:0000256" key="10">
    <source>
        <dbReference type="ARBA" id="ARBA00023098"/>
    </source>
</evidence>
<keyword evidence="6" id="KW-0276">Fatty acid metabolism</keyword>
<comment type="domain">
    <text evidence="13">The histidine box domains are involved in binding the catalytic metal ions.</text>
</comment>
<protein>
    <submittedName>
        <fullName evidence="17">Palmitoyl-monogalactosyldiacylglycerol delta-7 desaturase, chloroplastic-like isoform X1</fullName>
    </submittedName>
</protein>
<dbReference type="Proteomes" id="UP001652600">
    <property type="component" value="Chromosome 7"/>
</dbReference>
<comment type="cofactor">
    <cofactor evidence="13">
        <name>Fe(2+)</name>
        <dbReference type="ChEBI" id="CHEBI:29033"/>
    </cofactor>
</comment>
<dbReference type="PANTHER" id="PTHR11351">
    <property type="entry name" value="ACYL-COA DESATURASE"/>
    <property type="match status" value="1"/>
</dbReference>
<evidence type="ECO:0000313" key="17">
    <source>
        <dbReference type="RefSeq" id="XP_008454216.2"/>
    </source>
</evidence>
<dbReference type="AlphaFoldDB" id="A0A1S3BZB5"/>
<dbReference type="Pfam" id="PF00487">
    <property type="entry name" value="FA_desaturase"/>
    <property type="match status" value="1"/>
</dbReference>
<keyword evidence="9" id="KW-0408">Iron</keyword>
<gene>
    <name evidence="17" type="primary">LOC103494691</name>
</gene>
<evidence type="ECO:0000256" key="3">
    <source>
        <dbReference type="ARBA" id="ARBA00009295"/>
    </source>
</evidence>
<evidence type="ECO:0000259" key="15">
    <source>
        <dbReference type="Pfam" id="PF00487"/>
    </source>
</evidence>
<proteinExistence type="inferred from homology"/>
<evidence type="ECO:0000256" key="4">
    <source>
        <dbReference type="ARBA" id="ARBA00022516"/>
    </source>
</evidence>
<evidence type="ECO:0000256" key="6">
    <source>
        <dbReference type="ARBA" id="ARBA00022832"/>
    </source>
</evidence>
<comment type="similarity">
    <text evidence="3 13">Belongs to the fatty acid desaturase type 1 family.</text>
</comment>
<evidence type="ECO:0000256" key="14">
    <source>
        <dbReference type="SAM" id="Phobius"/>
    </source>
</evidence>
<keyword evidence="7 14" id="KW-1133">Transmembrane helix</keyword>
<keyword evidence="16" id="KW-1185">Reference proteome</keyword>
<organism evidence="16 17">
    <name type="scientific">Cucumis melo</name>
    <name type="common">Muskmelon</name>
    <dbReference type="NCBI Taxonomy" id="3656"/>
    <lineage>
        <taxon>Eukaryota</taxon>
        <taxon>Viridiplantae</taxon>
        <taxon>Streptophyta</taxon>
        <taxon>Embryophyta</taxon>
        <taxon>Tracheophyta</taxon>
        <taxon>Spermatophyta</taxon>
        <taxon>Magnoliopsida</taxon>
        <taxon>eudicotyledons</taxon>
        <taxon>Gunneridae</taxon>
        <taxon>Pentapetalae</taxon>
        <taxon>rosids</taxon>
        <taxon>fabids</taxon>
        <taxon>Cucurbitales</taxon>
        <taxon>Cucurbitaceae</taxon>
        <taxon>Benincaseae</taxon>
        <taxon>Cucumis</taxon>
    </lineage>
</organism>
<evidence type="ECO:0000256" key="9">
    <source>
        <dbReference type="ARBA" id="ARBA00023004"/>
    </source>
</evidence>
<dbReference type="Gramene" id="MELO3C017873.2.1">
    <property type="protein sequence ID" value="MELO3C017873.2.1"/>
    <property type="gene ID" value="MELO3C017873.2"/>
</dbReference>
<feature type="transmembrane region" description="Helical" evidence="14">
    <location>
        <begin position="29"/>
        <end position="46"/>
    </location>
</feature>
<dbReference type="InterPro" id="IPR015876">
    <property type="entry name" value="Acyl-CoA_DS"/>
</dbReference>
<accession>A0A1S3BZB5</accession>
<dbReference type="PRINTS" id="PR00075">
    <property type="entry name" value="FACDDSATRASE"/>
</dbReference>
<feature type="transmembrane region" description="Helical" evidence="14">
    <location>
        <begin position="52"/>
        <end position="72"/>
    </location>
</feature>
<name>A0A1S3BZB5_CUCME</name>
<dbReference type="GO" id="GO:0016717">
    <property type="term" value="F:oxidoreductase activity, acting on paired donors, with oxidation of a pair of donors resulting in the reduction of molecular oxygen to two molecules of water"/>
    <property type="evidence" value="ECO:0007669"/>
    <property type="project" value="InterPro"/>
</dbReference>